<dbReference type="EMBL" id="JAUHJR010000004">
    <property type="protein sequence ID" value="MDN4161900.1"/>
    <property type="molecule type" value="Genomic_DNA"/>
</dbReference>
<comment type="caution">
    <text evidence="1">The sequence shown here is derived from an EMBL/GenBank/DDBJ whole genome shotgun (WGS) entry which is preliminary data.</text>
</comment>
<keyword evidence="2" id="KW-1185">Reference proteome</keyword>
<proteinExistence type="predicted"/>
<gene>
    <name evidence="1" type="ORF">QWY29_11110</name>
</gene>
<organism evidence="1 2">
    <name type="scientific">Nocardioides abyssi</name>
    <dbReference type="NCBI Taxonomy" id="3058370"/>
    <lineage>
        <taxon>Bacteria</taxon>
        <taxon>Bacillati</taxon>
        <taxon>Actinomycetota</taxon>
        <taxon>Actinomycetes</taxon>
        <taxon>Propionibacteriales</taxon>
        <taxon>Nocardioidaceae</taxon>
        <taxon>Nocardioides</taxon>
    </lineage>
</organism>
<name>A0ABT8EUU8_9ACTN</name>
<evidence type="ECO:0000313" key="2">
    <source>
        <dbReference type="Proteomes" id="UP001168537"/>
    </source>
</evidence>
<reference evidence="1" key="1">
    <citation type="submission" date="2023-06" db="EMBL/GenBank/DDBJ databases">
        <title>Draft genome sequence of Nocardioides sp. SOB72.</title>
        <authorList>
            <person name="Zhang G."/>
        </authorList>
    </citation>
    <scope>NUCLEOTIDE SEQUENCE</scope>
    <source>
        <strain evidence="1">SOB72</strain>
    </source>
</reference>
<protein>
    <submittedName>
        <fullName evidence="1">Uncharacterized protein</fullName>
    </submittedName>
</protein>
<accession>A0ABT8EUU8</accession>
<sequence>MRGANIEPNGASLDLAVGETLTLAFDADRSGELHVHSRPEQVIPFQAGTSTVELAVDNPGAVDIEEHDTGIVIAQLEVR</sequence>
<dbReference type="Proteomes" id="UP001168537">
    <property type="component" value="Unassembled WGS sequence"/>
</dbReference>
<evidence type="ECO:0000313" key="1">
    <source>
        <dbReference type="EMBL" id="MDN4161900.1"/>
    </source>
</evidence>
<dbReference type="RefSeq" id="WP_300960850.1">
    <property type="nucleotide sequence ID" value="NZ_JAUHJR010000004.1"/>
</dbReference>